<proteinExistence type="predicted"/>
<protein>
    <submittedName>
        <fullName evidence="1">Uncharacterized protein</fullName>
    </submittedName>
</protein>
<sequence length="103" mass="11952">MKEEKYDSKDLLQSLLEDYPNLISGSQIDPDSPRRWILVKREMGISDKKNGSNRWSIDHFFLDQDGIPTFIEVKRSTDTRIRREVIGQMLEYASNSVTNCDIG</sequence>
<dbReference type="InterPro" id="IPR011856">
    <property type="entry name" value="tRNA_endonuc-like_dom_sf"/>
</dbReference>
<dbReference type="RefSeq" id="WP_278100306.1">
    <property type="nucleotide sequence ID" value="NZ_CP091092.1"/>
</dbReference>
<dbReference type="Proteomes" id="UP001218895">
    <property type="component" value="Chromosome"/>
</dbReference>
<dbReference type="GeneID" id="79949431"/>
<gene>
    <name evidence="1" type="ORF">L1994_03500</name>
</gene>
<dbReference type="AlphaFoldDB" id="A0AAF0JND5"/>
<organism evidence="1 2">
    <name type="scientific">Methanomicrobium antiquum</name>
    <dbReference type="NCBI Taxonomy" id="487686"/>
    <lineage>
        <taxon>Archaea</taxon>
        <taxon>Methanobacteriati</taxon>
        <taxon>Methanobacteriota</taxon>
        <taxon>Stenosarchaea group</taxon>
        <taxon>Methanomicrobia</taxon>
        <taxon>Methanomicrobiales</taxon>
        <taxon>Methanomicrobiaceae</taxon>
        <taxon>Methanomicrobium</taxon>
    </lineage>
</organism>
<dbReference type="Gene3D" id="3.40.1350.10">
    <property type="match status" value="1"/>
</dbReference>
<dbReference type="EMBL" id="CP091092">
    <property type="protein sequence ID" value="WFN37465.1"/>
    <property type="molecule type" value="Genomic_DNA"/>
</dbReference>
<evidence type="ECO:0000313" key="2">
    <source>
        <dbReference type="Proteomes" id="UP001218895"/>
    </source>
</evidence>
<evidence type="ECO:0000313" key="1">
    <source>
        <dbReference type="EMBL" id="WFN37465.1"/>
    </source>
</evidence>
<reference evidence="1" key="1">
    <citation type="submission" date="2022-01" db="EMBL/GenBank/DDBJ databases">
        <title>Complete genome of Methanomicrobium antiquum DSM 21220.</title>
        <authorList>
            <person name="Chen S.-C."/>
            <person name="You Y.-T."/>
            <person name="Zhou Y.-Z."/>
            <person name="Lai M.-C."/>
        </authorList>
    </citation>
    <scope>NUCLEOTIDE SEQUENCE</scope>
    <source>
        <strain evidence="1">DSM 21220</strain>
    </source>
</reference>
<dbReference type="GO" id="GO:0003676">
    <property type="term" value="F:nucleic acid binding"/>
    <property type="evidence" value="ECO:0007669"/>
    <property type="project" value="InterPro"/>
</dbReference>
<name>A0AAF0JND5_9EURY</name>
<dbReference type="KEGG" id="manq:L1994_03500"/>
<accession>A0AAF0JND5</accession>
<keyword evidence="2" id="KW-1185">Reference proteome</keyword>